<evidence type="ECO:0000256" key="5">
    <source>
        <dbReference type="ARBA" id="ARBA00022989"/>
    </source>
</evidence>
<organism evidence="10 11">
    <name type="scientific">Mycobacterium kyorinense</name>
    <dbReference type="NCBI Taxonomy" id="487514"/>
    <lineage>
        <taxon>Bacteria</taxon>
        <taxon>Bacillati</taxon>
        <taxon>Actinomycetota</taxon>
        <taxon>Actinomycetes</taxon>
        <taxon>Mycobacteriales</taxon>
        <taxon>Mycobacteriaceae</taxon>
        <taxon>Mycobacterium</taxon>
    </lineage>
</organism>
<dbReference type="OrthoDB" id="4152590at2"/>
<comment type="similarity">
    <text evidence="2">Belongs to the EccE family.</text>
</comment>
<evidence type="ECO:0000256" key="8">
    <source>
        <dbReference type="SAM" id="Phobius"/>
    </source>
</evidence>
<dbReference type="Proteomes" id="UP000193487">
    <property type="component" value="Unassembled WGS sequence"/>
</dbReference>
<feature type="compositionally biased region" description="Pro residues" evidence="7">
    <location>
        <begin position="649"/>
        <end position="662"/>
    </location>
</feature>
<evidence type="ECO:0000256" key="3">
    <source>
        <dbReference type="ARBA" id="ARBA00022475"/>
    </source>
</evidence>
<proteinExistence type="inferred from homology"/>
<dbReference type="GO" id="GO:0030838">
    <property type="term" value="P:positive regulation of actin filament polymerization"/>
    <property type="evidence" value="ECO:0007669"/>
    <property type="project" value="TreeGrafter"/>
</dbReference>
<feature type="compositionally biased region" description="Pro residues" evidence="7">
    <location>
        <begin position="549"/>
        <end position="564"/>
    </location>
</feature>
<accession>A0A1X1YAU0</accession>
<dbReference type="NCBIfam" id="TIGR03923">
    <property type="entry name" value="T7SS_EccE"/>
    <property type="match status" value="1"/>
</dbReference>
<feature type="transmembrane region" description="Helical" evidence="8">
    <location>
        <begin position="25"/>
        <end position="43"/>
    </location>
</feature>
<protein>
    <recommendedName>
        <fullName evidence="9">Type VII secretion system protein EccE domain-containing protein</fullName>
    </recommendedName>
</protein>
<name>A0A1X1YAU0_9MYCO</name>
<evidence type="ECO:0000256" key="7">
    <source>
        <dbReference type="SAM" id="MobiDB-lite"/>
    </source>
</evidence>
<sequence>MTAPRSAGARAGFTKPPMLGVHISAWRIAVAAVLCASWIAASWGRLHPVLVAAVPLLVIAIVFTTIYHVTLTRWVLRWLAWRRHRRDPAPLPAADAVCDVALDGVAGGIGVVSENETLITMVELEPDPIAPTVVVENEERTINTLHINRLAAMLTLTDVKLSSIDVISPGHRAAGGFADLYQQMIGPVPAATHRRTWIVLRIALVDNLAAIARRGSDADAPRRTAAAACLRVADALAATGIDARPATAAHIVAANAVLHADAPVADHWSYLEGPASFTGIYYADPEHISDDAAQWWTWPASRDTTTLVRLTRTSAGTQIAALVRYRTTTRPSTPPVSRLGPLYGVQQAMWRQFRVGYVPPLAPIPWAPLADHDPAIAFGPTGPMIGFVVGPREKATAHLPLAGAITVLCQTSLLLRQLALRATSTGRPLIVVADDAQRWSPIVASAATGKLVEAVPEDVPEDAILVIEGQCPLAVPEVTVLTNDASRGADVELVDADDQYTFTLKTRSGLSARVRAVPTHEERRLLGVTISPPPAAPAAPRRLAAQPAPHAPATPQPPSPPAPAAPRSSAPATPAGAPAKPQQRPEQTAQPAAPQRPTTAPSSPAGNGESGRHRIPAEPGRKARVPFARGANNIAPPPEQHLVRGSGDNPPPAAHPPPPPGPTTTRPDDKDDPRWRKES</sequence>
<comment type="subcellular location">
    <subcellularLocation>
        <location evidence="1">Cell membrane</location>
    </subcellularLocation>
</comment>
<evidence type="ECO:0000313" key="10">
    <source>
        <dbReference type="EMBL" id="ORW08186.1"/>
    </source>
</evidence>
<keyword evidence="11" id="KW-1185">Reference proteome</keyword>
<dbReference type="PANTHER" id="PTHR45725:SF1">
    <property type="entry name" value="DISHEVELLED ASSOCIATED ACTIVATOR OF MORPHOGENESIS, ISOFORM D"/>
    <property type="match status" value="1"/>
</dbReference>
<feature type="compositionally biased region" description="Basic and acidic residues" evidence="7">
    <location>
        <begin position="666"/>
        <end position="679"/>
    </location>
</feature>
<keyword evidence="5 8" id="KW-1133">Transmembrane helix</keyword>
<keyword evidence="3" id="KW-1003">Cell membrane</keyword>
<dbReference type="InterPro" id="IPR051425">
    <property type="entry name" value="Formin_Homology"/>
</dbReference>
<evidence type="ECO:0000259" key="9">
    <source>
        <dbReference type="Pfam" id="PF11203"/>
    </source>
</evidence>
<feature type="compositionally biased region" description="Basic and acidic residues" evidence="7">
    <location>
        <begin position="610"/>
        <end position="621"/>
    </location>
</feature>
<dbReference type="InterPro" id="IPR050051">
    <property type="entry name" value="EccE_dom"/>
</dbReference>
<comment type="caution">
    <text evidence="10">The sequence shown here is derived from an EMBL/GenBank/DDBJ whole genome shotgun (WGS) entry which is preliminary data.</text>
</comment>
<gene>
    <name evidence="10" type="ORF">AWC14_01385</name>
</gene>
<keyword evidence="6 8" id="KW-0472">Membrane</keyword>
<dbReference type="AlphaFoldDB" id="A0A1X1YAU0"/>
<reference evidence="10 11" key="1">
    <citation type="submission" date="2016-01" db="EMBL/GenBank/DDBJ databases">
        <title>The new phylogeny of the genus Mycobacterium.</title>
        <authorList>
            <person name="Tarcisio F."/>
            <person name="Conor M."/>
            <person name="Antonella G."/>
            <person name="Elisabetta G."/>
            <person name="Giulia F.S."/>
            <person name="Sara T."/>
            <person name="Anna F."/>
            <person name="Clotilde B."/>
            <person name="Roberto B."/>
            <person name="Veronica D.S."/>
            <person name="Fabio R."/>
            <person name="Monica P."/>
            <person name="Olivier J."/>
            <person name="Enrico T."/>
            <person name="Nicola S."/>
        </authorList>
    </citation>
    <scope>NUCLEOTIDE SEQUENCE [LARGE SCALE GENOMIC DNA]</scope>
    <source>
        <strain evidence="10 11">DSM 45166</strain>
    </source>
</reference>
<feature type="compositionally biased region" description="Low complexity" evidence="7">
    <location>
        <begin position="538"/>
        <end position="548"/>
    </location>
</feature>
<dbReference type="EMBL" id="LQPE01000035">
    <property type="protein sequence ID" value="ORW08186.1"/>
    <property type="molecule type" value="Genomic_DNA"/>
</dbReference>
<dbReference type="RefSeq" id="WP_142281581.1">
    <property type="nucleotide sequence ID" value="NZ_LQPE01000035.1"/>
</dbReference>
<evidence type="ECO:0000256" key="6">
    <source>
        <dbReference type="ARBA" id="ARBA00023136"/>
    </source>
</evidence>
<dbReference type="Pfam" id="PF11203">
    <property type="entry name" value="EccE"/>
    <property type="match status" value="1"/>
</dbReference>
<feature type="compositionally biased region" description="Low complexity" evidence="7">
    <location>
        <begin position="565"/>
        <end position="605"/>
    </location>
</feature>
<dbReference type="PANTHER" id="PTHR45725">
    <property type="entry name" value="FORMIN HOMOLOGY 2 FAMILY MEMBER"/>
    <property type="match status" value="1"/>
</dbReference>
<evidence type="ECO:0000256" key="2">
    <source>
        <dbReference type="ARBA" id="ARBA00007759"/>
    </source>
</evidence>
<evidence type="ECO:0000256" key="1">
    <source>
        <dbReference type="ARBA" id="ARBA00004236"/>
    </source>
</evidence>
<dbReference type="InterPro" id="IPR021368">
    <property type="entry name" value="T7SS_EccE"/>
</dbReference>
<keyword evidence="4 8" id="KW-0812">Transmembrane</keyword>
<evidence type="ECO:0000313" key="11">
    <source>
        <dbReference type="Proteomes" id="UP000193487"/>
    </source>
</evidence>
<feature type="domain" description="Type VII secretion system protein EccE" evidence="9">
    <location>
        <begin position="190"/>
        <end position="274"/>
    </location>
</feature>
<dbReference type="GO" id="GO:0005886">
    <property type="term" value="C:plasma membrane"/>
    <property type="evidence" value="ECO:0007669"/>
    <property type="project" value="UniProtKB-SubCell"/>
</dbReference>
<feature type="transmembrane region" description="Helical" evidence="8">
    <location>
        <begin position="49"/>
        <end position="76"/>
    </location>
</feature>
<evidence type="ECO:0000256" key="4">
    <source>
        <dbReference type="ARBA" id="ARBA00022692"/>
    </source>
</evidence>
<feature type="region of interest" description="Disordered" evidence="7">
    <location>
        <begin position="525"/>
        <end position="679"/>
    </location>
</feature>